<dbReference type="PROSITE" id="PS50070">
    <property type="entry name" value="KRINGLE_2"/>
    <property type="match status" value="1"/>
</dbReference>
<accession>A0A3Q1GHG6</accession>
<dbReference type="InterPro" id="IPR000001">
    <property type="entry name" value="Kringle"/>
</dbReference>
<dbReference type="Proteomes" id="UP000257200">
    <property type="component" value="Unplaced"/>
</dbReference>
<evidence type="ECO:0000259" key="4">
    <source>
        <dbReference type="PROSITE" id="PS50070"/>
    </source>
</evidence>
<dbReference type="AlphaFoldDB" id="A0A3Q1GHG6"/>
<evidence type="ECO:0000313" key="5">
    <source>
        <dbReference type="Ensembl" id="ENSAPOP00000016980.1"/>
    </source>
</evidence>
<evidence type="ECO:0000313" key="6">
    <source>
        <dbReference type="Proteomes" id="UP000257200"/>
    </source>
</evidence>
<sequence length="54" mass="6091">FFKRFVVYEDDCYVGNGSSYQGITSETISGKKCQAWSSMSPHNHNKTPKLFPTA</sequence>
<dbReference type="InterPro" id="IPR050759">
    <property type="entry name" value="Serine_protease_kringle"/>
</dbReference>
<keyword evidence="2" id="KW-1015">Disulfide bond</keyword>
<dbReference type="SMART" id="SM00130">
    <property type="entry name" value="KR"/>
    <property type="match status" value="1"/>
</dbReference>
<protein>
    <recommendedName>
        <fullName evidence="4">Kringle domain-containing protein</fullName>
    </recommendedName>
</protein>
<feature type="domain" description="Kringle" evidence="4">
    <location>
        <begin position="11"/>
        <end position="54"/>
    </location>
</feature>
<dbReference type="PANTHER" id="PTHR24261">
    <property type="entry name" value="PLASMINOGEN-RELATED"/>
    <property type="match status" value="1"/>
</dbReference>
<dbReference type="GeneTree" id="ENSGT00940000181504"/>
<evidence type="ECO:0000256" key="1">
    <source>
        <dbReference type="ARBA" id="ARBA00022572"/>
    </source>
</evidence>
<dbReference type="Gene3D" id="2.40.20.10">
    <property type="entry name" value="Plasminogen Kringle 4"/>
    <property type="match status" value="1"/>
</dbReference>
<organism evidence="5 6">
    <name type="scientific">Acanthochromis polyacanthus</name>
    <name type="common">spiny chromis</name>
    <dbReference type="NCBI Taxonomy" id="80966"/>
    <lineage>
        <taxon>Eukaryota</taxon>
        <taxon>Metazoa</taxon>
        <taxon>Chordata</taxon>
        <taxon>Craniata</taxon>
        <taxon>Vertebrata</taxon>
        <taxon>Euteleostomi</taxon>
        <taxon>Actinopterygii</taxon>
        <taxon>Neopterygii</taxon>
        <taxon>Teleostei</taxon>
        <taxon>Neoteleostei</taxon>
        <taxon>Acanthomorphata</taxon>
        <taxon>Ovalentaria</taxon>
        <taxon>Pomacentridae</taxon>
        <taxon>Acanthochromis</taxon>
    </lineage>
</organism>
<dbReference type="SUPFAM" id="SSF57440">
    <property type="entry name" value="Kringle-like"/>
    <property type="match status" value="1"/>
</dbReference>
<keyword evidence="1 3" id="KW-0420">Kringle</keyword>
<reference evidence="5" key="1">
    <citation type="submission" date="2025-08" db="UniProtKB">
        <authorList>
            <consortium name="Ensembl"/>
        </authorList>
    </citation>
    <scope>IDENTIFICATION</scope>
</reference>
<dbReference type="PANTHER" id="PTHR24261:SF7">
    <property type="entry name" value="KRINGLE DOMAIN-CONTAINING PROTEIN"/>
    <property type="match status" value="1"/>
</dbReference>
<dbReference type="InterPro" id="IPR038178">
    <property type="entry name" value="Kringle_sf"/>
</dbReference>
<dbReference type="InParanoid" id="A0A3Q1GHG6"/>
<proteinExistence type="predicted"/>
<evidence type="ECO:0000256" key="2">
    <source>
        <dbReference type="ARBA" id="ARBA00023157"/>
    </source>
</evidence>
<dbReference type="PRINTS" id="PR00018">
    <property type="entry name" value="KRINGLE"/>
</dbReference>
<dbReference type="STRING" id="80966.ENSAPOP00000016980"/>
<dbReference type="Ensembl" id="ENSAPOT00000026157.1">
    <property type="protein sequence ID" value="ENSAPOP00000016980.1"/>
    <property type="gene ID" value="ENSAPOG00000020137.1"/>
</dbReference>
<dbReference type="Pfam" id="PF00051">
    <property type="entry name" value="Kringle"/>
    <property type="match status" value="1"/>
</dbReference>
<name>A0A3Q1GHG6_9TELE</name>
<evidence type="ECO:0000256" key="3">
    <source>
        <dbReference type="PROSITE-ProRule" id="PRU00121"/>
    </source>
</evidence>
<reference evidence="5" key="2">
    <citation type="submission" date="2025-09" db="UniProtKB">
        <authorList>
            <consortium name="Ensembl"/>
        </authorList>
    </citation>
    <scope>IDENTIFICATION</scope>
</reference>
<keyword evidence="6" id="KW-1185">Reference proteome</keyword>
<comment type="caution">
    <text evidence="3">Lacks conserved residue(s) required for the propagation of feature annotation.</text>
</comment>
<dbReference type="InterPro" id="IPR013806">
    <property type="entry name" value="Kringle-like"/>
</dbReference>